<name>S5TF41_9CORY</name>
<evidence type="ECO:0000313" key="1">
    <source>
        <dbReference type="EMBL" id="AGS33521.1"/>
    </source>
</evidence>
<keyword evidence="2" id="KW-1185">Reference proteome</keyword>
<proteinExistence type="predicted"/>
<dbReference type="Gene3D" id="3.40.50.850">
    <property type="entry name" value="Isochorismatase-like"/>
    <property type="match status" value="1"/>
</dbReference>
<protein>
    <submittedName>
        <fullName evidence="1">Isochorismatase hydrolase</fullName>
    </submittedName>
</protein>
<dbReference type="Proteomes" id="UP000015388">
    <property type="component" value="Chromosome"/>
</dbReference>
<evidence type="ECO:0000313" key="2">
    <source>
        <dbReference type="Proteomes" id="UP000015388"/>
    </source>
</evidence>
<reference evidence="1 2" key="1">
    <citation type="submission" date="2012-11" db="EMBL/GenBank/DDBJ databases">
        <title>The complete genome sequence of Corynebacterium maris Coryn-1 (=DSM 45190).</title>
        <authorList>
            <person name="Schaffert L."/>
            <person name="Albersmeier A."/>
            <person name="Kalinowski J."/>
            <person name="Ruckert C."/>
        </authorList>
    </citation>
    <scope>NUCLEOTIDE SEQUENCE [LARGE SCALE GENOMIC DNA]</scope>
    <source>
        <strain evidence="2">Coryn-1</strain>
    </source>
</reference>
<dbReference type="PATRIC" id="fig|1224163.3.peg.37"/>
<dbReference type="InterPro" id="IPR036380">
    <property type="entry name" value="Isochorismatase-like_sf"/>
</dbReference>
<dbReference type="HOGENOM" id="CLU_2034149_0_0_11"/>
<dbReference type="STRING" id="1224163.B841_00190"/>
<keyword evidence="1" id="KW-0378">Hydrolase</keyword>
<sequence length="121" mass="12734">MGDRRTLLEHARLGERYRAEAQADGFRAPVMGCGDRLGEEGEQRGFTTEVLSDATGAINLSNSAGAADAKTVHTTMMALLNSNLAAVGTSGQWIDAVRDNTPLERSNLVESAVNGAEATAQ</sequence>
<dbReference type="eggNOG" id="COG1335">
    <property type="taxonomic scope" value="Bacteria"/>
</dbReference>
<dbReference type="RefSeq" id="WP_020933456.1">
    <property type="nucleotide sequence ID" value="NC_021915.1"/>
</dbReference>
<organism evidence="1 2">
    <name type="scientific">Corynebacterium maris DSM 45190</name>
    <dbReference type="NCBI Taxonomy" id="1224163"/>
    <lineage>
        <taxon>Bacteria</taxon>
        <taxon>Bacillati</taxon>
        <taxon>Actinomycetota</taxon>
        <taxon>Actinomycetes</taxon>
        <taxon>Mycobacteriales</taxon>
        <taxon>Corynebacteriaceae</taxon>
        <taxon>Corynebacterium</taxon>
    </lineage>
</organism>
<gene>
    <name evidence="1" type="ORF">B841_00190</name>
</gene>
<dbReference type="EMBL" id="CP003924">
    <property type="protein sequence ID" value="AGS33521.1"/>
    <property type="molecule type" value="Genomic_DNA"/>
</dbReference>
<dbReference type="AlphaFoldDB" id="S5TF41"/>
<dbReference type="GO" id="GO:0016787">
    <property type="term" value="F:hydrolase activity"/>
    <property type="evidence" value="ECO:0007669"/>
    <property type="project" value="UniProtKB-KW"/>
</dbReference>
<accession>S5TF41</accession>
<dbReference type="KEGG" id="cmd:B841_00190"/>